<evidence type="ECO:0000313" key="4">
    <source>
        <dbReference type="Proteomes" id="UP001142055"/>
    </source>
</evidence>
<dbReference type="GO" id="GO:0061564">
    <property type="term" value="P:axon development"/>
    <property type="evidence" value="ECO:0007669"/>
    <property type="project" value="TreeGrafter"/>
</dbReference>
<dbReference type="GO" id="GO:0003700">
    <property type="term" value="F:DNA-binding transcription factor activity"/>
    <property type="evidence" value="ECO:0007669"/>
    <property type="project" value="TreeGrafter"/>
</dbReference>
<gene>
    <name evidence="3" type="ORF">RDWZM_009345</name>
</gene>
<feature type="compositionally biased region" description="Basic and acidic residues" evidence="1">
    <location>
        <begin position="32"/>
        <end position="42"/>
    </location>
</feature>
<dbReference type="Proteomes" id="UP001142055">
    <property type="component" value="Chromosome 3"/>
</dbReference>
<dbReference type="InterPro" id="IPR050359">
    <property type="entry name" value="bHLH_transcription_factors"/>
</dbReference>
<dbReference type="SMART" id="SM00353">
    <property type="entry name" value="HLH"/>
    <property type="match status" value="1"/>
</dbReference>
<accession>A0A9Q0M3X8</accession>
<dbReference type="Gene3D" id="4.10.280.10">
    <property type="entry name" value="Helix-loop-helix DNA-binding domain"/>
    <property type="match status" value="1"/>
</dbReference>
<feature type="domain" description="BHLH" evidence="2">
    <location>
        <begin position="81"/>
        <end position="156"/>
    </location>
</feature>
<dbReference type="GO" id="GO:0046983">
    <property type="term" value="F:protein dimerization activity"/>
    <property type="evidence" value="ECO:0007669"/>
    <property type="project" value="InterPro"/>
</dbReference>
<organism evidence="3 4">
    <name type="scientific">Blomia tropicalis</name>
    <name type="common">Mite</name>
    <dbReference type="NCBI Taxonomy" id="40697"/>
    <lineage>
        <taxon>Eukaryota</taxon>
        <taxon>Metazoa</taxon>
        <taxon>Ecdysozoa</taxon>
        <taxon>Arthropoda</taxon>
        <taxon>Chelicerata</taxon>
        <taxon>Arachnida</taxon>
        <taxon>Acari</taxon>
        <taxon>Acariformes</taxon>
        <taxon>Sarcoptiformes</taxon>
        <taxon>Astigmata</taxon>
        <taxon>Glycyphagoidea</taxon>
        <taxon>Echimyopodidae</taxon>
        <taxon>Blomia</taxon>
    </lineage>
</organism>
<dbReference type="GO" id="GO:0007423">
    <property type="term" value="P:sensory organ development"/>
    <property type="evidence" value="ECO:0007669"/>
    <property type="project" value="TreeGrafter"/>
</dbReference>
<dbReference type="PANTHER" id="PTHR19290">
    <property type="entry name" value="BASIC HELIX-LOOP-HELIX PROTEIN NEUROGENIN-RELATED"/>
    <property type="match status" value="1"/>
</dbReference>
<dbReference type="InterPro" id="IPR036638">
    <property type="entry name" value="HLH_DNA-bd_sf"/>
</dbReference>
<comment type="caution">
    <text evidence="3">The sequence shown here is derived from an EMBL/GenBank/DDBJ whole genome shotgun (WGS) entry which is preliminary data.</text>
</comment>
<reference evidence="3" key="1">
    <citation type="submission" date="2022-12" db="EMBL/GenBank/DDBJ databases">
        <title>Genome assemblies of Blomia tropicalis.</title>
        <authorList>
            <person name="Cui Y."/>
        </authorList>
    </citation>
    <scope>NUCLEOTIDE SEQUENCE</scope>
    <source>
        <tissue evidence="3">Adult mites</tissue>
    </source>
</reference>
<dbReference type="SUPFAM" id="SSF47459">
    <property type="entry name" value="HLH, helix-loop-helix DNA-binding domain"/>
    <property type="match status" value="1"/>
</dbReference>
<dbReference type="CDD" id="cd11431">
    <property type="entry name" value="bHLH_TS_taxi_Dei"/>
    <property type="match status" value="1"/>
</dbReference>
<evidence type="ECO:0000256" key="1">
    <source>
        <dbReference type="SAM" id="MobiDB-lite"/>
    </source>
</evidence>
<dbReference type="AlphaFoldDB" id="A0A9Q0M3X8"/>
<evidence type="ECO:0000313" key="3">
    <source>
        <dbReference type="EMBL" id="KAJ6218188.1"/>
    </source>
</evidence>
<dbReference type="Pfam" id="PF00010">
    <property type="entry name" value="HLH"/>
    <property type="match status" value="1"/>
</dbReference>
<dbReference type="EMBL" id="JAPWDV010000003">
    <property type="protein sequence ID" value="KAJ6218188.1"/>
    <property type="molecule type" value="Genomic_DNA"/>
</dbReference>
<evidence type="ECO:0000259" key="2">
    <source>
        <dbReference type="PROSITE" id="PS50888"/>
    </source>
</evidence>
<dbReference type="GO" id="GO:0045944">
    <property type="term" value="P:positive regulation of transcription by RNA polymerase II"/>
    <property type="evidence" value="ECO:0007669"/>
    <property type="project" value="TreeGrafter"/>
</dbReference>
<dbReference type="PROSITE" id="PS50888">
    <property type="entry name" value="BHLH"/>
    <property type="match status" value="1"/>
</dbReference>
<proteinExistence type="predicted"/>
<name>A0A9Q0M3X8_BLOTA</name>
<protein>
    <recommendedName>
        <fullName evidence="2">BHLH domain-containing protein</fullName>
    </recommendedName>
</protein>
<keyword evidence="4" id="KW-1185">Reference proteome</keyword>
<feature type="region of interest" description="Disordered" evidence="1">
    <location>
        <begin position="20"/>
        <end position="86"/>
    </location>
</feature>
<sequence length="371" mass="40924">MESSSNVNANSDTIKRKSTFIINNNNNNNNNNKDKSDKDDNAMAKYNLRTKSIQNRIEVERRKNAPRRPKPKQRPAPLSKYRRKTANFRERCRMQEMNDAFKRLQSAVPDVFTGDSESTLTTANKPSLPSSSTAVSAAKLTKIHTLKLAVNYISALTQLLNQADNTDSRLSIANNENRPTQSILGTTVASTIGGIQLSQGSRFGTPMNINCSIGAAAATTTTTTTATITNTSQSLQVSRNKDLSHFVSKSNPQLDHRFLNGACQTLSSPDIKISSYHDNGHEQCMELTPTPIYRYEANISQTCDVPVDLNATFDGMQSMEPIIMNQNDSFDLSPYSLPNDGTSLLDDFNALIDGLQEDTFSLVNVKESPMP</sequence>
<dbReference type="InterPro" id="IPR011598">
    <property type="entry name" value="bHLH_dom"/>
</dbReference>
<feature type="compositionally biased region" description="Basic residues" evidence="1">
    <location>
        <begin position="64"/>
        <end position="73"/>
    </location>
</feature>
<dbReference type="GO" id="GO:0070888">
    <property type="term" value="F:E-box binding"/>
    <property type="evidence" value="ECO:0007669"/>
    <property type="project" value="TreeGrafter"/>
</dbReference>
<dbReference type="GO" id="GO:0005634">
    <property type="term" value="C:nucleus"/>
    <property type="evidence" value="ECO:0007669"/>
    <property type="project" value="TreeGrafter"/>
</dbReference>